<dbReference type="Proteomes" id="UP001057452">
    <property type="component" value="Chromosome 20"/>
</dbReference>
<comment type="caution">
    <text evidence="1">The sequence shown here is derived from an EMBL/GenBank/DDBJ whole genome shotgun (WGS) entry which is preliminary data.</text>
</comment>
<name>A0ACB9W1R7_CHAAC</name>
<evidence type="ECO:0000313" key="1">
    <source>
        <dbReference type="EMBL" id="KAI4806612.1"/>
    </source>
</evidence>
<gene>
    <name evidence="1" type="ORF">KUCAC02_017430</name>
</gene>
<keyword evidence="2" id="KW-1185">Reference proteome</keyword>
<reference evidence="1" key="1">
    <citation type="submission" date="2022-05" db="EMBL/GenBank/DDBJ databases">
        <title>Chromosome-level genome of Chaenocephalus aceratus.</title>
        <authorList>
            <person name="Park H."/>
        </authorList>
    </citation>
    <scope>NUCLEOTIDE SEQUENCE</scope>
    <source>
        <strain evidence="1">KU_202001</strain>
    </source>
</reference>
<organism evidence="1 2">
    <name type="scientific">Chaenocephalus aceratus</name>
    <name type="common">Blackfin icefish</name>
    <name type="synonym">Chaenichthys aceratus</name>
    <dbReference type="NCBI Taxonomy" id="36190"/>
    <lineage>
        <taxon>Eukaryota</taxon>
        <taxon>Metazoa</taxon>
        <taxon>Chordata</taxon>
        <taxon>Craniata</taxon>
        <taxon>Vertebrata</taxon>
        <taxon>Euteleostomi</taxon>
        <taxon>Actinopterygii</taxon>
        <taxon>Neopterygii</taxon>
        <taxon>Teleostei</taxon>
        <taxon>Neoteleostei</taxon>
        <taxon>Acanthomorphata</taxon>
        <taxon>Eupercaria</taxon>
        <taxon>Perciformes</taxon>
        <taxon>Notothenioidei</taxon>
        <taxon>Channichthyidae</taxon>
        <taxon>Chaenocephalus</taxon>
    </lineage>
</organism>
<protein>
    <submittedName>
        <fullName evidence="1">Uncharacterized protein</fullName>
    </submittedName>
</protein>
<sequence length="343" mass="38303">MRAASYRASLRLISAGDLVIQWMKVSTGDPSVHSFYRKEPQTDHQDHLEPQDPRFKGRTALFRDQIVRGNVSLKLERVEIPDEGTYKCYASIKEGSSHEAHIKLKVDAPVLKVDIQQAENKITCSSEGIYPEPQLTWSIDPPPNETLHIKTTVHQTEQKLYNISSSLNVKVTDVTYNCTVSTGRNKMAATLFKQTSLSGSSKETTMRCTSSKSPPTGLIWRFNHSQIIVSDGSVREEWMQQVKSVSTSGNLTLKDLSTENDGIYTCELRNADGTYVTNTFLRIEHSQGNVSNLIYIVIIPIAIVVAVGMLVYCKKKKVCCSKDPGESGEPEELTGMNKNEDKQ</sequence>
<evidence type="ECO:0000313" key="2">
    <source>
        <dbReference type="Proteomes" id="UP001057452"/>
    </source>
</evidence>
<dbReference type="EMBL" id="CM043804">
    <property type="protein sequence ID" value="KAI4806612.1"/>
    <property type="molecule type" value="Genomic_DNA"/>
</dbReference>
<accession>A0ACB9W1R7</accession>
<proteinExistence type="predicted"/>